<dbReference type="InterPro" id="IPR029510">
    <property type="entry name" value="Ald_DH_CS_GLU"/>
</dbReference>
<feature type="domain" description="Aldehyde dehydrogenase" evidence="9">
    <location>
        <begin position="22"/>
        <end position="469"/>
    </location>
</feature>
<gene>
    <name evidence="10" type="ORF">DYB36_001643</name>
</gene>
<dbReference type="GO" id="GO:0004029">
    <property type="term" value="F:aldehyde dehydrogenase (NAD+) activity"/>
    <property type="evidence" value="ECO:0007669"/>
    <property type="project" value="TreeGrafter"/>
</dbReference>
<keyword evidence="8" id="KW-1133">Transmembrane helix</keyword>
<name>A0A397AL80_APHAT</name>
<sequence>MTIRSYDTMTTKTPLASEFESVPTTVAPSTKESIQASLGTLRASFRQGKLRAVESRKRILRQIRTLVTEGTPLLEAAVMKDLHKHPTELHMMELSGVFQEIQEFLDYLDDWAAPEKVPTNLINFPGSSSIVSDPLGVCCIIGTWNYPVSLLLTPLVGCIGAGNTALLRLPADGTSDHTAAALAYLLDKYIDQDVVRYVAGGIDANIALLAEKFDLIFCTGGTTIGTIVARAAAETLTPIVLELGGKSPCIVDAKVDIQVAATRVAWGAFANCGQTCIRPDYVFVHTSVADQFVSAVVASVQSFFGPSPETSDSYGRLVNAAQYARLSAVVEADKAFVACGGSGDASARYLAPTVLHFGRDVAAFEASAALTRGELFGPVLPIVAYTDLDAVIGFINARPKPLALYVFSNNDRDVVAPVLGQTSSGSVCVNDTMIQITNSHLPFGGVGPSGMGAYHGKHSFLTFSHHKAVVRKTTRFDLPQRYMPYTSASARIMKAAGTPITRTQTRLLVAAAVGAVAAIIAAIVWAAAVSD</sequence>
<dbReference type="CDD" id="cd07087">
    <property type="entry name" value="ALDH_F3-13-14_CALDH-like"/>
    <property type="match status" value="1"/>
</dbReference>
<proteinExistence type="inferred from homology"/>
<dbReference type="VEuPathDB" id="FungiDB:H257_14998"/>
<dbReference type="PROSITE" id="PS00687">
    <property type="entry name" value="ALDEHYDE_DEHYDR_GLU"/>
    <property type="match status" value="1"/>
</dbReference>
<dbReference type="Gene3D" id="3.40.309.10">
    <property type="entry name" value="Aldehyde Dehydrogenase, Chain A, domain 2"/>
    <property type="match status" value="1"/>
</dbReference>
<evidence type="ECO:0000256" key="6">
    <source>
        <dbReference type="PROSITE-ProRule" id="PRU10007"/>
    </source>
</evidence>
<evidence type="ECO:0000256" key="5">
    <source>
        <dbReference type="PIRSR" id="PIRSR036492-1"/>
    </source>
</evidence>
<dbReference type="EMBL" id="QUSZ01006261">
    <property type="protein sequence ID" value="RHY06407.1"/>
    <property type="molecule type" value="Genomic_DNA"/>
</dbReference>
<keyword evidence="2 4" id="KW-0560">Oxidoreductase</keyword>
<feature type="active site" evidence="5">
    <location>
        <position position="276"/>
    </location>
</feature>
<dbReference type="PIRSF" id="PIRSF036492">
    <property type="entry name" value="ALDH"/>
    <property type="match status" value="1"/>
</dbReference>
<evidence type="ECO:0000313" key="11">
    <source>
        <dbReference type="Proteomes" id="UP000265427"/>
    </source>
</evidence>
<comment type="caution">
    <text evidence="10">The sequence shown here is derived from an EMBL/GenBank/DDBJ whole genome shotgun (WGS) entry which is preliminary data.</text>
</comment>
<dbReference type="PANTHER" id="PTHR43570">
    <property type="entry name" value="ALDEHYDE DEHYDROGENASE"/>
    <property type="match status" value="1"/>
</dbReference>
<evidence type="ECO:0000256" key="1">
    <source>
        <dbReference type="ARBA" id="ARBA00009986"/>
    </source>
</evidence>
<dbReference type="FunFam" id="3.40.309.10:FF:000003">
    <property type="entry name" value="Aldehyde dehydrogenase"/>
    <property type="match status" value="1"/>
</dbReference>
<dbReference type="Gene3D" id="3.40.605.10">
    <property type="entry name" value="Aldehyde Dehydrogenase, Chain A, domain 1"/>
    <property type="match status" value="1"/>
</dbReference>
<protein>
    <recommendedName>
        <fullName evidence="4">Aldehyde dehydrogenase</fullName>
    </recommendedName>
</protein>
<dbReference type="SUPFAM" id="SSF53720">
    <property type="entry name" value="ALDH-like"/>
    <property type="match status" value="1"/>
</dbReference>
<feature type="active site" evidence="5 6">
    <location>
        <position position="242"/>
    </location>
</feature>
<keyword evidence="3" id="KW-0520">NAD</keyword>
<keyword evidence="8" id="KW-0472">Membrane</keyword>
<feature type="transmembrane region" description="Helical" evidence="8">
    <location>
        <begin position="507"/>
        <end position="528"/>
    </location>
</feature>
<dbReference type="Proteomes" id="UP000265427">
    <property type="component" value="Unassembled WGS sequence"/>
</dbReference>
<accession>A0A397AL80</accession>
<dbReference type="InterPro" id="IPR016163">
    <property type="entry name" value="Ald_DH_C"/>
</dbReference>
<dbReference type="InterPro" id="IPR015590">
    <property type="entry name" value="Aldehyde_DH_dom"/>
</dbReference>
<comment type="similarity">
    <text evidence="1 4 7">Belongs to the aldehyde dehydrogenase family.</text>
</comment>
<dbReference type="AlphaFoldDB" id="A0A397AL80"/>
<evidence type="ECO:0000259" key="9">
    <source>
        <dbReference type="Pfam" id="PF00171"/>
    </source>
</evidence>
<dbReference type="FunFam" id="3.40.605.10:FF:000004">
    <property type="entry name" value="Aldehyde dehydrogenase"/>
    <property type="match status" value="1"/>
</dbReference>
<evidence type="ECO:0000313" key="10">
    <source>
        <dbReference type="EMBL" id="RHY06407.1"/>
    </source>
</evidence>
<evidence type="ECO:0000256" key="2">
    <source>
        <dbReference type="ARBA" id="ARBA00023002"/>
    </source>
</evidence>
<evidence type="ECO:0000256" key="3">
    <source>
        <dbReference type="ARBA" id="ARBA00023027"/>
    </source>
</evidence>
<dbReference type="InterPro" id="IPR016162">
    <property type="entry name" value="Ald_DH_N"/>
</dbReference>
<dbReference type="Pfam" id="PF00171">
    <property type="entry name" value="Aldedh"/>
    <property type="match status" value="1"/>
</dbReference>
<dbReference type="InterPro" id="IPR012394">
    <property type="entry name" value="Aldehyde_DH_NAD(P)"/>
</dbReference>
<reference evidence="10 11" key="1">
    <citation type="submission" date="2018-08" db="EMBL/GenBank/DDBJ databases">
        <title>Aphanomyces genome sequencing and annotation.</title>
        <authorList>
            <person name="Minardi D."/>
            <person name="Oidtmann B."/>
            <person name="Van Der Giezen M."/>
            <person name="Studholme D.J."/>
        </authorList>
    </citation>
    <scope>NUCLEOTIDE SEQUENCE [LARGE SCALE GENOMIC DNA]</scope>
    <source>
        <strain evidence="10 11">Kv</strain>
    </source>
</reference>
<dbReference type="PANTHER" id="PTHR43570:SF16">
    <property type="entry name" value="ALDEHYDE DEHYDROGENASE TYPE III, ISOFORM Q"/>
    <property type="match status" value="1"/>
</dbReference>
<keyword evidence="8" id="KW-0812">Transmembrane</keyword>
<dbReference type="GO" id="GO:0005737">
    <property type="term" value="C:cytoplasm"/>
    <property type="evidence" value="ECO:0007669"/>
    <property type="project" value="TreeGrafter"/>
</dbReference>
<dbReference type="InterPro" id="IPR016161">
    <property type="entry name" value="Ald_DH/histidinol_DH"/>
</dbReference>
<evidence type="ECO:0000256" key="7">
    <source>
        <dbReference type="RuleBase" id="RU003345"/>
    </source>
</evidence>
<evidence type="ECO:0000256" key="8">
    <source>
        <dbReference type="SAM" id="Phobius"/>
    </source>
</evidence>
<evidence type="ECO:0000256" key="4">
    <source>
        <dbReference type="PIRNR" id="PIRNR036492"/>
    </source>
</evidence>
<organism evidence="10 11">
    <name type="scientific">Aphanomyces astaci</name>
    <name type="common">Crayfish plague agent</name>
    <dbReference type="NCBI Taxonomy" id="112090"/>
    <lineage>
        <taxon>Eukaryota</taxon>
        <taxon>Sar</taxon>
        <taxon>Stramenopiles</taxon>
        <taxon>Oomycota</taxon>
        <taxon>Saprolegniomycetes</taxon>
        <taxon>Saprolegniales</taxon>
        <taxon>Verrucalvaceae</taxon>
        <taxon>Aphanomyces</taxon>
    </lineage>
</organism>
<dbReference type="GO" id="GO:0006081">
    <property type="term" value="P:aldehyde metabolic process"/>
    <property type="evidence" value="ECO:0007669"/>
    <property type="project" value="InterPro"/>
</dbReference>